<dbReference type="AlphaFoldDB" id="A0AAW9K714"/>
<sequence length="77" mass="8986">MKKIARRSIYLFLALVLALVCLVVYFVLAMVFGFIILKIFEMKITWIFLSSLVVIGVAAMLWNVSSWFIEQQQKRKV</sequence>
<name>A0AAW9K714_CARML</name>
<keyword evidence="1" id="KW-0472">Membrane</keyword>
<accession>A0AAW9K714</accession>
<proteinExistence type="predicted"/>
<keyword evidence="1" id="KW-1133">Transmembrane helix</keyword>
<keyword evidence="1" id="KW-0812">Transmembrane</keyword>
<comment type="caution">
    <text evidence="2">The sequence shown here is derived from an EMBL/GenBank/DDBJ whole genome shotgun (WGS) entry which is preliminary data.</text>
</comment>
<gene>
    <name evidence="2" type="ORF">RAK27_05370</name>
</gene>
<protein>
    <submittedName>
        <fullName evidence="2">Uncharacterized protein</fullName>
    </submittedName>
</protein>
<evidence type="ECO:0000313" key="2">
    <source>
        <dbReference type="EMBL" id="MDZ5758083.1"/>
    </source>
</evidence>
<dbReference type="Proteomes" id="UP001290462">
    <property type="component" value="Unassembled WGS sequence"/>
</dbReference>
<reference evidence="2" key="1">
    <citation type="submission" date="2023-08" db="EMBL/GenBank/DDBJ databases">
        <title>Genomic characterization of piscicolin 126 produced by Carnobacterium maltaromaticum CM22 strain isolated from salmon (Salmo salar).</title>
        <authorList>
            <person name="Gonzalez-Gragera E."/>
            <person name="Garcia-Lopez J.D."/>
            <person name="Teso-Perez C."/>
            <person name="Gimenez-Hernandez I."/>
            <person name="Peralta-Sanchez J.M."/>
            <person name="Valdivia E."/>
            <person name="Montalban-Lopez M."/>
            <person name="Martin-Platero A.M."/>
            <person name="Banos A."/>
            <person name="Martinez-Bueno M."/>
        </authorList>
    </citation>
    <scope>NUCLEOTIDE SEQUENCE</scope>
    <source>
        <strain evidence="2">CM22</strain>
    </source>
</reference>
<dbReference type="EMBL" id="JAVBVO010000003">
    <property type="protein sequence ID" value="MDZ5758083.1"/>
    <property type="molecule type" value="Genomic_DNA"/>
</dbReference>
<evidence type="ECO:0000313" key="3">
    <source>
        <dbReference type="Proteomes" id="UP001290462"/>
    </source>
</evidence>
<feature type="transmembrane region" description="Helical" evidence="1">
    <location>
        <begin position="12"/>
        <end position="40"/>
    </location>
</feature>
<evidence type="ECO:0000256" key="1">
    <source>
        <dbReference type="SAM" id="Phobius"/>
    </source>
</evidence>
<feature type="transmembrane region" description="Helical" evidence="1">
    <location>
        <begin position="46"/>
        <end position="69"/>
    </location>
</feature>
<dbReference type="RefSeq" id="WP_322808659.1">
    <property type="nucleotide sequence ID" value="NZ_JAVBVO010000003.1"/>
</dbReference>
<organism evidence="2 3">
    <name type="scientific">Carnobacterium maltaromaticum</name>
    <name type="common">Carnobacterium piscicola</name>
    <dbReference type="NCBI Taxonomy" id="2751"/>
    <lineage>
        <taxon>Bacteria</taxon>
        <taxon>Bacillati</taxon>
        <taxon>Bacillota</taxon>
        <taxon>Bacilli</taxon>
        <taxon>Lactobacillales</taxon>
        <taxon>Carnobacteriaceae</taxon>
        <taxon>Carnobacterium</taxon>
    </lineage>
</organism>